<feature type="compositionally biased region" description="Acidic residues" evidence="1">
    <location>
        <begin position="53"/>
        <end position="62"/>
    </location>
</feature>
<feature type="region of interest" description="Disordered" evidence="1">
    <location>
        <begin position="1"/>
        <end position="88"/>
    </location>
</feature>
<proteinExistence type="predicted"/>
<feature type="compositionally biased region" description="Basic and acidic residues" evidence="1">
    <location>
        <begin position="113"/>
        <end position="127"/>
    </location>
</feature>
<dbReference type="EMBL" id="GG671811">
    <property type="protein sequence ID" value="EER18307.1"/>
    <property type="molecule type" value="Genomic_DNA"/>
</dbReference>
<accession>C5KAY1</accession>
<evidence type="ECO:0000256" key="1">
    <source>
        <dbReference type="SAM" id="MobiDB-lite"/>
    </source>
</evidence>
<dbReference type="RefSeq" id="XP_002786511.1">
    <property type="nucleotide sequence ID" value="XM_002786465.1"/>
</dbReference>
<dbReference type="Proteomes" id="UP000007800">
    <property type="component" value="Unassembled WGS sequence"/>
</dbReference>
<dbReference type="OrthoDB" id="10565132at2759"/>
<keyword evidence="3" id="KW-1185">Reference proteome</keyword>
<name>C5KAY1_PERM5</name>
<dbReference type="InParanoid" id="C5KAY1"/>
<organism evidence="3">
    <name type="scientific">Perkinsus marinus (strain ATCC 50983 / TXsc)</name>
    <dbReference type="NCBI Taxonomy" id="423536"/>
    <lineage>
        <taxon>Eukaryota</taxon>
        <taxon>Sar</taxon>
        <taxon>Alveolata</taxon>
        <taxon>Perkinsozoa</taxon>
        <taxon>Perkinsea</taxon>
        <taxon>Perkinsida</taxon>
        <taxon>Perkinsidae</taxon>
        <taxon>Perkinsus</taxon>
    </lineage>
</organism>
<reference evidence="2 3" key="1">
    <citation type="submission" date="2008-07" db="EMBL/GenBank/DDBJ databases">
        <authorList>
            <person name="El-Sayed N."/>
            <person name="Caler E."/>
            <person name="Inman J."/>
            <person name="Amedeo P."/>
            <person name="Hass B."/>
            <person name="Wortman J."/>
        </authorList>
    </citation>
    <scope>NUCLEOTIDE SEQUENCE [LARGE SCALE GENOMIC DNA]</scope>
    <source>
        <strain evidence="3">ATCC 50983 / TXsc</strain>
    </source>
</reference>
<evidence type="ECO:0000313" key="2">
    <source>
        <dbReference type="EMBL" id="EER18307.1"/>
    </source>
</evidence>
<sequence length="161" mass="17921">MGAGGSKPEDQQKEKTPSYPNQVIYTDAFLQSAGEESRQYEDGLVEPSAPQLDDSDDDDDYDITSMHVSTGMDGLGAADDGDAKSSSKELQARTFLTEAEKFQQMTDSMTQSMHEKTSDLIDKYPPTQRRDDVVTTLGKRLSVFQDHEDKLDVKGRKMLDD</sequence>
<feature type="region of interest" description="Disordered" evidence="1">
    <location>
        <begin position="107"/>
        <end position="127"/>
    </location>
</feature>
<protein>
    <submittedName>
        <fullName evidence="2">Uncharacterized protein</fullName>
    </submittedName>
</protein>
<dbReference type="GeneID" id="9049037"/>
<evidence type="ECO:0000313" key="3">
    <source>
        <dbReference type="Proteomes" id="UP000007800"/>
    </source>
</evidence>
<dbReference type="AlphaFoldDB" id="C5KAY1"/>
<gene>
    <name evidence="2" type="ORF">Pmar_PMAR005214</name>
</gene>
<feature type="compositionally biased region" description="Basic and acidic residues" evidence="1">
    <location>
        <begin position="7"/>
        <end position="16"/>
    </location>
</feature>